<dbReference type="HOGENOM" id="CLU_129084_0_3_1"/>
<reference evidence="9" key="2">
    <citation type="submission" date="2015-01" db="EMBL/GenBank/DDBJ databases">
        <title>Evolutionary Origins and Diversification of the Mycorrhizal Mutualists.</title>
        <authorList>
            <consortium name="DOE Joint Genome Institute"/>
            <consortium name="Mycorrhizal Genomics Consortium"/>
            <person name="Kohler A."/>
            <person name="Kuo A."/>
            <person name="Nagy L.G."/>
            <person name="Floudas D."/>
            <person name="Copeland A."/>
            <person name="Barry K.W."/>
            <person name="Cichocki N."/>
            <person name="Veneault-Fourrey C."/>
            <person name="LaButti K."/>
            <person name="Lindquist E.A."/>
            <person name="Lipzen A."/>
            <person name="Lundell T."/>
            <person name="Morin E."/>
            <person name="Murat C."/>
            <person name="Riley R."/>
            <person name="Ohm R."/>
            <person name="Sun H."/>
            <person name="Tunlid A."/>
            <person name="Henrissat B."/>
            <person name="Grigoriev I.V."/>
            <person name="Hibbett D.S."/>
            <person name="Martin F."/>
        </authorList>
    </citation>
    <scope>NUCLEOTIDE SEQUENCE [LARGE SCALE GENOMIC DNA]</scope>
    <source>
        <strain evidence="9">Foug A</strain>
    </source>
</reference>
<dbReference type="GO" id="GO:0003735">
    <property type="term" value="F:structural constituent of ribosome"/>
    <property type="evidence" value="ECO:0007669"/>
    <property type="project" value="InterPro"/>
</dbReference>
<comment type="similarity">
    <text evidence="2">Belongs to the bacterial ribosomal protein bL32 family.</text>
</comment>
<dbReference type="OrthoDB" id="2014905at2759"/>
<evidence type="ECO:0000256" key="6">
    <source>
        <dbReference type="ARBA" id="ARBA00023274"/>
    </source>
</evidence>
<sequence length="70" mass="7782">SLLELLPPIILAVPKKKVSHSRKAMRSAHKGLQDKQNIVHCPGCGEAKLAHHACRTCYDSIIGQLRRETK</sequence>
<evidence type="ECO:0000256" key="5">
    <source>
        <dbReference type="ARBA" id="ARBA00023128"/>
    </source>
</evidence>
<keyword evidence="6" id="KW-0687">Ribonucleoprotein</keyword>
<dbReference type="InterPro" id="IPR051991">
    <property type="entry name" value="Mitoribosomal_protein_bL32"/>
</dbReference>
<organism evidence="8 9">
    <name type="scientific">Scleroderma citrinum Foug A</name>
    <dbReference type="NCBI Taxonomy" id="1036808"/>
    <lineage>
        <taxon>Eukaryota</taxon>
        <taxon>Fungi</taxon>
        <taxon>Dikarya</taxon>
        <taxon>Basidiomycota</taxon>
        <taxon>Agaricomycotina</taxon>
        <taxon>Agaricomycetes</taxon>
        <taxon>Agaricomycetidae</taxon>
        <taxon>Boletales</taxon>
        <taxon>Sclerodermatineae</taxon>
        <taxon>Sclerodermataceae</taxon>
        <taxon>Scleroderma</taxon>
    </lineage>
</organism>
<dbReference type="EMBL" id="KN822018">
    <property type="protein sequence ID" value="KIM66154.1"/>
    <property type="molecule type" value="Genomic_DNA"/>
</dbReference>
<feature type="non-terminal residue" evidence="8">
    <location>
        <position position="70"/>
    </location>
</feature>
<dbReference type="GO" id="GO:0006412">
    <property type="term" value="P:translation"/>
    <property type="evidence" value="ECO:0007669"/>
    <property type="project" value="InterPro"/>
</dbReference>
<comment type="subcellular location">
    <subcellularLocation>
        <location evidence="1">Mitochondrion</location>
    </subcellularLocation>
</comment>
<evidence type="ECO:0000313" key="8">
    <source>
        <dbReference type="EMBL" id="KIM66154.1"/>
    </source>
</evidence>
<evidence type="ECO:0000256" key="3">
    <source>
        <dbReference type="ARBA" id="ARBA00022946"/>
    </source>
</evidence>
<evidence type="ECO:0000256" key="7">
    <source>
        <dbReference type="ARBA" id="ARBA00039935"/>
    </source>
</evidence>
<evidence type="ECO:0000256" key="4">
    <source>
        <dbReference type="ARBA" id="ARBA00022980"/>
    </source>
</evidence>
<dbReference type="Pfam" id="PF01783">
    <property type="entry name" value="Ribosomal_L32p"/>
    <property type="match status" value="1"/>
</dbReference>
<dbReference type="InterPro" id="IPR002677">
    <property type="entry name" value="Ribosomal_bL32"/>
</dbReference>
<proteinExistence type="inferred from homology"/>
<keyword evidence="4" id="KW-0689">Ribosomal protein</keyword>
<dbReference type="PANTHER" id="PTHR21026">
    <property type="entry name" value="39S RIBOSOMAL PROTEIN L32, MITOCHONDRIAL"/>
    <property type="match status" value="1"/>
</dbReference>
<dbReference type="InParanoid" id="A0A0C3ECW5"/>
<dbReference type="STRING" id="1036808.A0A0C3ECW5"/>
<dbReference type="NCBIfam" id="TIGR01031">
    <property type="entry name" value="rpmF_bact"/>
    <property type="match status" value="1"/>
</dbReference>
<gene>
    <name evidence="8" type="ORF">SCLCIDRAFT_38798</name>
</gene>
<dbReference type="GO" id="GO:0005762">
    <property type="term" value="C:mitochondrial large ribosomal subunit"/>
    <property type="evidence" value="ECO:0007669"/>
    <property type="project" value="TreeGrafter"/>
</dbReference>
<protein>
    <recommendedName>
        <fullName evidence="7">Large ribosomal subunit protein bL32m</fullName>
    </recommendedName>
</protein>
<dbReference type="HAMAP" id="MF_00340">
    <property type="entry name" value="Ribosomal_bL32"/>
    <property type="match status" value="1"/>
</dbReference>
<dbReference type="PANTHER" id="PTHR21026:SF2">
    <property type="entry name" value="LARGE RIBOSOMAL SUBUNIT PROTEIN BL32M"/>
    <property type="match status" value="1"/>
</dbReference>
<evidence type="ECO:0000313" key="9">
    <source>
        <dbReference type="Proteomes" id="UP000053989"/>
    </source>
</evidence>
<dbReference type="FunCoup" id="A0A0C3ECW5">
    <property type="interactions" value="120"/>
</dbReference>
<keyword evidence="5" id="KW-0496">Mitochondrion</keyword>
<name>A0A0C3ECW5_9AGAM</name>
<reference evidence="8 9" key="1">
    <citation type="submission" date="2014-04" db="EMBL/GenBank/DDBJ databases">
        <authorList>
            <consortium name="DOE Joint Genome Institute"/>
            <person name="Kuo A."/>
            <person name="Kohler A."/>
            <person name="Nagy L.G."/>
            <person name="Floudas D."/>
            <person name="Copeland A."/>
            <person name="Barry K.W."/>
            <person name="Cichocki N."/>
            <person name="Veneault-Fourrey C."/>
            <person name="LaButti K."/>
            <person name="Lindquist E.A."/>
            <person name="Lipzen A."/>
            <person name="Lundell T."/>
            <person name="Morin E."/>
            <person name="Murat C."/>
            <person name="Sun H."/>
            <person name="Tunlid A."/>
            <person name="Henrissat B."/>
            <person name="Grigoriev I.V."/>
            <person name="Hibbett D.S."/>
            <person name="Martin F."/>
            <person name="Nordberg H.P."/>
            <person name="Cantor M.N."/>
            <person name="Hua S.X."/>
        </authorList>
    </citation>
    <scope>NUCLEOTIDE SEQUENCE [LARGE SCALE GENOMIC DNA]</scope>
    <source>
        <strain evidence="8 9">Foug A</strain>
    </source>
</reference>
<keyword evidence="3" id="KW-0809">Transit peptide</keyword>
<keyword evidence="9" id="KW-1185">Reference proteome</keyword>
<accession>A0A0C3ECW5</accession>
<dbReference type="SUPFAM" id="SSF57829">
    <property type="entry name" value="Zn-binding ribosomal proteins"/>
    <property type="match status" value="1"/>
</dbReference>
<feature type="non-terminal residue" evidence="8">
    <location>
        <position position="1"/>
    </location>
</feature>
<dbReference type="AlphaFoldDB" id="A0A0C3ECW5"/>
<evidence type="ECO:0000256" key="2">
    <source>
        <dbReference type="ARBA" id="ARBA00008560"/>
    </source>
</evidence>
<dbReference type="InterPro" id="IPR011332">
    <property type="entry name" value="Ribosomal_zn-bd"/>
</dbReference>
<dbReference type="Proteomes" id="UP000053989">
    <property type="component" value="Unassembled WGS sequence"/>
</dbReference>
<evidence type="ECO:0000256" key="1">
    <source>
        <dbReference type="ARBA" id="ARBA00004173"/>
    </source>
</evidence>